<gene>
    <name evidence="1" type="ORF">LCGC14_0768480</name>
</gene>
<reference evidence="1" key="1">
    <citation type="journal article" date="2015" name="Nature">
        <title>Complex archaea that bridge the gap between prokaryotes and eukaryotes.</title>
        <authorList>
            <person name="Spang A."/>
            <person name="Saw J.H."/>
            <person name="Jorgensen S.L."/>
            <person name="Zaremba-Niedzwiedzka K."/>
            <person name="Martijn J."/>
            <person name="Lind A.E."/>
            <person name="van Eijk R."/>
            <person name="Schleper C."/>
            <person name="Guy L."/>
            <person name="Ettema T.J."/>
        </authorList>
    </citation>
    <scope>NUCLEOTIDE SEQUENCE</scope>
</reference>
<proteinExistence type="predicted"/>
<dbReference type="Gene3D" id="3.40.50.150">
    <property type="entry name" value="Vaccinia Virus protein VP39"/>
    <property type="match status" value="1"/>
</dbReference>
<comment type="caution">
    <text evidence="1">The sequence shown here is derived from an EMBL/GenBank/DDBJ whole genome shotgun (WGS) entry which is preliminary data.</text>
</comment>
<dbReference type="SUPFAM" id="SSF53335">
    <property type="entry name" value="S-adenosyl-L-methionine-dependent methyltransferases"/>
    <property type="match status" value="1"/>
</dbReference>
<dbReference type="AlphaFoldDB" id="A0A0F9PZ25"/>
<name>A0A0F9PZ25_9ZZZZ</name>
<dbReference type="InterPro" id="IPR029063">
    <property type="entry name" value="SAM-dependent_MTases_sf"/>
</dbReference>
<organism evidence="1">
    <name type="scientific">marine sediment metagenome</name>
    <dbReference type="NCBI Taxonomy" id="412755"/>
    <lineage>
        <taxon>unclassified sequences</taxon>
        <taxon>metagenomes</taxon>
        <taxon>ecological metagenomes</taxon>
    </lineage>
</organism>
<dbReference type="CDD" id="cd02440">
    <property type="entry name" value="AdoMet_MTases"/>
    <property type="match status" value="1"/>
</dbReference>
<evidence type="ECO:0008006" key="2">
    <source>
        <dbReference type="Google" id="ProtNLM"/>
    </source>
</evidence>
<protein>
    <recommendedName>
        <fullName evidence="2">PABS domain-containing protein</fullName>
    </recommendedName>
</protein>
<dbReference type="EMBL" id="LAZR01001932">
    <property type="protein sequence ID" value="KKN36925.1"/>
    <property type="molecule type" value="Genomic_DNA"/>
</dbReference>
<evidence type="ECO:0000313" key="1">
    <source>
        <dbReference type="EMBL" id="KKN36925.1"/>
    </source>
</evidence>
<accession>A0A0F9PZ25</accession>
<sequence>MKQKYWPVLDIPEGVEGAYSIKHLHFKVGHKFHTATARTALFGQQSKAVKFDKRVRFHQLVQEDQGVWMTDEPVEQAQANNILEGYYGTVLVGGLGLGYAAANLAANPDVEQVTVVEISSEVIKLVNQHLPDDDGKITVVCADLFEYLKDRTPGTFDMAFYDIWQSDSEDTFFHTVCPLLTLSEDIVEEIPRCWNEDVMRGQLFFGMQQSLMFLSLPPAERKKFMRCRRDGHEYEVTLDDLCTPQDSIWWDWKIEFWRWFRNNDGMSKPRSKNIEDALGHYVTWYGRPEFTYMWPPK</sequence>